<evidence type="ECO:0000313" key="2">
    <source>
        <dbReference type="Proteomes" id="UP000829398"/>
    </source>
</evidence>
<gene>
    <name evidence="1" type="ORF">KPL71_022153</name>
</gene>
<name>A0ACB8JLV1_CITSI</name>
<dbReference type="Proteomes" id="UP000829398">
    <property type="component" value="Chromosome 7"/>
</dbReference>
<proteinExistence type="predicted"/>
<organism evidence="1 2">
    <name type="scientific">Citrus sinensis</name>
    <name type="common">Sweet orange</name>
    <name type="synonym">Citrus aurantium var. sinensis</name>
    <dbReference type="NCBI Taxonomy" id="2711"/>
    <lineage>
        <taxon>Eukaryota</taxon>
        <taxon>Viridiplantae</taxon>
        <taxon>Streptophyta</taxon>
        <taxon>Embryophyta</taxon>
        <taxon>Tracheophyta</taxon>
        <taxon>Spermatophyta</taxon>
        <taxon>Magnoliopsida</taxon>
        <taxon>eudicotyledons</taxon>
        <taxon>Gunneridae</taxon>
        <taxon>Pentapetalae</taxon>
        <taxon>rosids</taxon>
        <taxon>malvids</taxon>
        <taxon>Sapindales</taxon>
        <taxon>Rutaceae</taxon>
        <taxon>Aurantioideae</taxon>
        <taxon>Citrus</taxon>
    </lineage>
</organism>
<dbReference type="EMBL" id="CM039176">
    <property type="protein sequence ID" value="KAH9718262.1"/>
    <property type="molecule type" value="Genomic_DNA"/>
</dbReference>
<keyword evidence="2" id="KW-1185">Reference proteome</keyword>
<reference evidence="2" key="1">
    <citation type="journal article" date="2023" name="Hortic. Res.">
        <title>A chromosome-level phased genome enabling allele-level studies in sweet orange: a case study on citrus Huanglongbing tolerance.</title>
        <authorList>
            <person name="Wu B."/>
            <person name="Yu Q."/>
            <person name="Deng Z."/>
            <person name="Duan Y."/>
            <person name="Luo F."/>
            <person name="Gmitter F. Jr."/>
        </authorList>
    </citation>
    <scope>NUCLEOTIDE SEQUENCE [LARGE SCALE GENOMIC DNA]</scope>
    <source>
        <strain evidence="2">cv. Valencia</strain>
    </source>
</reference>
<sequence>MEDKKSNGNDNAVIQINPDTEETRVAEKAKNLNSAASRGDEDEKEEKEEEEEEEEKEDQDIIVGKIKEVSLMLELIMFVSIMWLLIASLTLKRLQNHVIWDLELWKWCLLALVILSGPLLSRCFISVIVFLIEKKFMLKHLVLYFVYGLRTSVSVFIWLTCVLLVWIFLFDDGYGIKGSKETSKIFQHVTRTLASFVAGAAVWFVKTLSVKLISVSFQSKRFFHRIHEAIFHQHVLQVLSAAQENKIKKLRTANTAMQFISRISKRKKSKEKMTIEKISACISKGLFSSRNTDLKSSQSNEIDESNEIKSESEAKNLADKIIKNLETPQSKFIEKEQLKRFLNNEQHVKKLLKLFGAVKSGKIDKADFKKWVTKVYNDRETLKRSLNDAKTAIEELNRILSAIVIVLIIIVWLLVMGLLTYKVFAVVTSQLLLLAFMFGNTARTCFEAIIFVFVTHPFDVGDRCLIDGVLMVVDEMNILTTIFLRYDKQRIYYPNSVLATKPISNFYRSPREMGDTVEFAIDVFTSVEIIDKLKSRIKE</sequence>
<comment type="caution">
    <text evidence="1">The sequence shown here is derived from an EMBL/GenBank/DDBJ whole genome shotgun (WGS) entry which is preliminary data.</text>
</comment>
<protein>
    <submittedName>
        <fullName evidence="1">Mechanosensitive ion channel protein</fullName>
    </submittedName>
</protein>
<evidence type="ECO:0000313" key="1">
    <source>
        <dbReference type="EMBL" id="KAH9718262.1"/>
    </source>
</evidence>
<accession>A0ACB8JLV1</accession>